<dbReference type="OrthoDB" id="3211607at2"/>
<evidence type="ECO:0008006" key="3">
    <source>
        <dbReference type="Google" id="ProtNLM"/>
    </source>
</evidence>
<keyword evidence="2" id="KW-1185">Reference proteome</keyword>
<dbReference type="EMBL" id="SODP01000002">
    <property type="protein sequence ID" value="TDW70722.1"/>
    <property type="molecule type" value="Genomic_DNA"/>
</dbReference>
<organism evidence="1 2">
    <name type="scientific">Kribbella pratensis</name>
    <dbReference type="NCBI Taxonomy" id="2512112"/>
    <lineage>
        <taxon>Bacteria</taxon>
        <taxon>Bacillati</taxon>
        <taxon>Actinomycetota</taxon>
        <taxon>Actinomycetes</taxon>
        <taxon>Propionibacteriales</taxon>
        <taxon>Kribbellaceae</taxon>
        <taxon>Kribbella</taxon>
    </lineage>
</organism>
<reference evidence="1 2" key="1">
    <citation type="submission" date="2019-03" db="EMBL/GenBank/DDBJ databases">
        <title>Genomic Encyclopedia of Type Strains, Phase III (KMG-III): the genomes of soil and plant-associated and newly described type strains.</title>
        <authorList>
            <person name="Whitman W."/>
        </authorList>
    </citation>
    <scope>NUCLEOTIDE SEQUENCE [LARGE SCALE GENOMIC DNA]</scope>
    <source>
        <strain evidence="1 2">VKM Ac-2573</strain>
    </source>
</reference>
<dbReference type="Proteomes" id="UP000295146">
    <property type="component" value="Unassembled WGS sequence"/>
</dbReference>
<dbReference type="RefSeq" id="WP_134105873.1">
    <property type="nucleotide sequence ID" value="NZ_SODP01000002.1"/>
</dbReference>
<name>A0A4R8C4E5_9ACTN</name>
<evidence type="ECO:0000313" key="1">
    <source>
        <dbReference type="EMBL" id="TDW70722.1"/>
    </source>
</evidence>
<gene>
    <name evidence="1" type="ORF">EV653_4782</name>
</gene>
<comment type="caution">
    <text evidence="1">The sequence shown here is derived from an EMBL/GenBank/DDBJ whole genome shotgun (WGS) entry which is preliminary data.</text>
</comment>
<sequence length="410" mass="45454">MSRQLKHGQSHASLLRDISAASAAPAARSGLDAIVVPAARPASALKDVIALSATLSVPLVVLCSRQAQVGQVVRRVEKTFGARALVVEVPDNYRLPYDAPLTSGPEFKMASAGRSSDLSAKRNIGLLLGRMRGWNKILFVDDDISQFNPWDVERLSGALDRHPVASMVSRYFPDNSVVCHARRLAGFKQDVFVSGAALGVNLQHPGLSFFADVYNEDWLFFARHAAERSLPKIGEVRQEKYAPFADPGRADREEFGDLLAEGLYALFESTRHWTFKEQLAAAARQSHWREFTEVRLETIEETIAALSRAQLSANPVDYLKMLDAHESLRVAEKRASSITPELCVRFIEHWQEDELRWEQVLWRYTSELSDRDALAELGLETWASCGYGVSARPPGRVKAQADLEPTGAVG</sequence>
<evidence type="ECO:0000313" key="2">
    <source>
        <dbReference type="Proteomes" id="UP000295146"/>
    </source>
</evidence>
<protein>
    <recommendedName>
        <fullName evidence="3">Glycosyl transferase family 2</fullName>
    </recommendedName>
</protein>
<dbReference type="AlphaFoldDB" id="A0A4R8C4E5"/>
<accession>A0A4R8C4E5</accession>
<proteinExistence type="predicted"/>